<dbReference type="Pfam" id="PF01209">
    <property type="entry name" value="Ubie_methyltran"/>
    <property type="match status" value="1"/>
</dbReference>
<protein>
    <recommendedName>
        <fullName evidence="7">Demethylmenaquinone methyltransferase</fullName>
    </recommendedName>
</protein>
<dbReference type="EMBL" id="PCWA01000109">
    <property type="protein sequence ID" value="PIQ88426.1"/>
    <property type="molecule type" value="Genomic_DNA"/>
</dbReference>
<dbReference type="Proteomes" id="UP000229641">
    <property type="component" value="Unassembled WGS sequence"/>
</dbReference>
<organism evidence="5 6">
    <name type="scientific">Candidatus Ghiorseimicrobium undicola</name>
    <dbReference type="NCBI Taxonomy" id="1974746"/>
    <lineage>
        <taxon>Bacteria</taxon>
        <taxon>Pseudomonadati</taxon>
        <taxon>Candidatus Omnitrophota</taxon>
        <taxon>Candidatus Ghiorseimicrobium</taxon>
    </lineage>
</organism>
<evidence type="ECO:0000313" key="5">
    <source>
        <dbReference type="EMBL" id="PIQ88426.1"/>
    </source>
</evidence>
<dbReference type="InterPro" id="IPR029063">
    <property type="entry name" value="SAM-dependent_MTases_sf"/>
</dbReference>
<evidence type="ECO:0000256" key="4">
    <source>
        <dbReference type="ARBA" id="ARBA00022691"/>
    </source>
</evidence>
<gene>
    <name evidence="5" type="ORF">COV72_08980</name>
</gene>
<evidence type="ECO:0000313" key="6">
    <source>
        <dbReference type="Proteomes" id="UP000229641"/>
    </source>
</evidence>
<keyword evidence="1" id="KW-0474">Menaquinone biosynthesis</keyword>
<name>A0A2H0LVP1_9BACT</name>
<dbReference type="AlphaFoldDB" id="A0A2H0LVP1"/>
<keyword evidence="2" id="KW-0489">Methyltransferase</keyword>
<comment type="caution">
    <text evidence="5">The sequence shown here is derived from an EMBL/GenBank/DDBJ whole genome shotgun (WGS) entry which is preliminary data.</text>
</comment>
<dbReference type="NCBIfam" id="TIGR01934">
    <property type="entry name" value="MenG_MenH_UbiE"/>
    <property type="match status" value="1"/>
</dbReference>
<dbReference type="PANTHER" id="PTHR43591">
    <property type="entry name" value="METHYLTRANSFERASE"/>
    <property type="match status" value="1"/>
</dbReference>
<keyword evidence="4" id="KW-0949">S-adenosyl-L-methionine</keyword>
<keyword evidence="3" id="KW-0808">Transferase</keyword>
<sequence>MPNAVREIFKEIPRTYELINHILTFGMDIFWRRRTAKAAAVVSGKNKIDLCSGTGETASYLKNYSKNGSQIYAVDFCLPMLKEAAKKPQCRNIKFTAGEIKKLPFADNSFDAATISFATRNINTSRASLIAGFKEIHRILKPGGHFFNLETSQPSSLILRKLFHFYIKLLVASVGGAISGSARAYKYLSTTIPLFYSAGELADILREAEFKEVRFKKIFFGIAAIHHCLK</sequence>
<proteinExistence type="predicted"/>
<dbReference type="PANTHER" id="PTHR43591:SF24">
    <property type="entry name" value="2-METHOXY-6-POLYPRENYL-1,4-BENZOQUINOL METHYLASE, MITOCHONDRIAL"/>
    <property type="match status" value="1"/>
</dbReference>
<dbReference type="GO" id="GO:0008168">
    <property type="term" value="F:methyltransferase activity"/>
    <property type="evidence" value="ECO:0007669"/>
    <property type="project" value="UniProtKB-KW"/>
</dbReference>
<dbReference type="PROSITE" id="PS51608">
    <property type="entry name" value="SAM_MT_UBIE"/>
    <property type="match status" value="1"/>
</dbReference>
<dbReference type="Gene3D" id="3.40.50.150">
    <property type="entry name" value="Vaccinia Virus protein VP39"/>
    <property type="match status" value="1"/>
</dbReference>
<dbReference type="GO" id="GO:0009234">
    <property type="term" value="P:menaquinone biosynthetic process"/>
    <property type="evidence" value="ECO:0007669"/>
    <property type="project" value="UniProtKB-KW"/>
</dbReference>
<evidence type="ECO:0008006" key="7">
    <source>
        <dbReference type="Google" id="ProtNLM"/>
    </source>
</evidence>
<dbReference type="SUPFAM" id="SSF53335">
    <property type="entry name" value="S-adenosyl-L-methionine-dependent methyltransferases"/>
    <property type="match status" value="1"/>
</dbReference>
<evidence type="ECO:0000256" key="2">
    <source>
        <dbReference type="ARBA" id="ARBA00022603"/>
    </source>
</evidence>
<dbReference type="GO" id="GO:0032259">
    <property type="term" value="P:methylation"/>
    <property type="evidence" value="ECO:0007669"/>
    <property type="project" value="UniProtKB-KW"/>
</dbReference>
<dbReference type="CDD" id="cd02440">
    <property type="entry name" value="AdoMet_MTases"/>
    <property type="match status" value="1"/>
</dbReference>
<evidence type="ECO:0000256" key="1">
    <source>
        <dbReference type="ARBA" id="ARBA00022428"/>
    </source>
</evidence>
<evidence type="ECO:0000256" key="3">
    <source>
        <dbReference type="ARBA" id="ARBA00022679"/>
    </source>
</evidence>
<dbReference type="InterPro" id="IPR004033">
    <property type="entry name" value="UbiE/COQ5_MeTrFase"/>
</dbReference>
<accession>A0A2H0LVP1</accession>
<reference evidence="5 6" key="1">
    <citation type="submission" date="2017-09" db="EMBL/GenBank/DDBJ databases">
        <title>Depth-based differentiation of microbial function through sediment-hosted aquifers and enrichment of novel symbionts in the deep terrestrial subsurface.</title>
        <authorList>
            <person name="Probst A.J."/>
            <person name="Ladd B."/>
            <person name="Jarett J.K."/>
            <person name="Geller-Mcgrath D.E."/>
            <person name="Sieber C.M."/>
            <person name="Emerson J.B."/>
            <person name="Anantharaman K."/>
            <person name="Thomas B.C."/>
            <person name="Malmstrom R."/>
            <person name="Stieglmeier M."/>
            <person name="Klingl A."/>
            <person name="Woyke T."/>
            <person name="Ryan C.M."/>
            <person name="Banfield J.F."/>
        </authorList>
    </citation>
    <scope>NUCLEOTIDE SEQUENCE [LARGE SCALE GENOMIC DNA]</scope>
    <source>
        <strain evidence="5">CG11_big_fil_rev_8_21_14_0_20_42_13</strain>
    </source>
</reference>